<dbReference type="GO" id="GO:0015920">
    <property type="term" value="P:lipopolysaccharide transport"/>
    <property type="evidence" value="ECO:0007669"/>
    <property type="project" value="TreeGrafter"/>
</dbReference>
<gene>
    <name evidence="7" type="primary">lptG</name>
    <name evidence="7" type="ORF">FLO80_11910</name>
</gene>
<dbReference type="InterPro" id="IPR005495">
    <property type="entry name" value="LptG/LptF_permease"/>
</dbReference>
<dbReference type="AlphaFoldDB" id="A0A5A9ZBV2"/>
<keyword evidence="8" id="KW-1185">Reference proteome</keyword>
<protein>
    <submittedName>
        <fullName evidence="7">LPS export ABC transporter permease LptG</fullName>
    </submittedName>
</protein>
<evidence type="ECO:0000313" key="8">
    <source>
        <dbReference type="Proteomes" id="UP000325291"/>
    </source>
</evidence>
<evidence type="ECO:0000256" key="6">
    <source>
        <dbReference type="SAM" id="Phobius"/>
    </source>
</evidence>
<feature type="transmembrane region" description="Helical" evidence="6">
    <location>
        <begin position="12"/>
        <end position="32"/>
    </location>
</feature>
<accession>A0A5A9ZBV2</accession>
<feature type="transmembrane region" description="Helical" evidence="6">
    <location>
        <begin position="53"/>
        <end position="79"/>
    </location>
</feature>
<dbReference type="Pfam" id="PF03739">
    <property type="entry name" value="LptF_LptG"/>
    <property type="match status" value="1"/>
</dbReference>
<evidence type="ECO:0000256" key="2">
    <source>
        <dbReference type="ARBA" id="ARBA00022475"/>
    </source>
</evidence>
<dbReference type="PANTHER" id="PTHR33529">
    <property type="entry name" value="SLR0882 PROTEIN-RELATED"/>
    <property type="match status" value="1"/>
</dbReference>
<dbReference type="Proteomes" id="UP000325291">
    <property type="component" value="Unassembled WGS sequence"/>
</dbReference>
<dbReference type="EMBL" id="VINQ01000008">
    <property type="protein sequence ID" value="KAA0914704.1"/>
    <property type="molecule type" value="Genomic_DNA"/>
</dbReference>
<comment type="caution">
    <text evidence="7">The sequence shown here is derived from an EMBL/GenBank/DDBJ whole genome shotgun (WGS) entry which is preliminary data.</text>
</comment>
<dbReference type="GO" id="GO:0043190">
    <property type="term" value="C:ATP-binding cassette (ABC) transporter complex"/>
    <property type="evidence" value="ECO:0007669"/>
    <property type="project" value="InterPro"/>
</dbReference>
<comment type="subcellular location">
    <subcellularLocation>
        <location evidence="1">Cell membrane</location>
        <topology evidence="1">Multi-pass membrane protein</topology>
    </subcellularLocation>
</comment>
<dbReference type="PANTHER" id="PTHR33529:SF2">
    <property type="entry name" value="LIPOPOLYSACCHARIDE EXPORT SYSTEM PERMEASE PROTEIN LPTG"/>
    <property type="match status" value="1"/>
</dbReference>
<name>A0A5A9ZBV2_9RHOB</name>
<keyword evidence="5 6" id="KW-0472">Membrane</keyword>
<feature type="transmembrane region" description="Helical" evidence="6">
    <location>
        <begin position="282"/>
        <end position="300"/>
    </location>
</feature>
<evidence type="ECO:0000256" key="3">
    <source>
        <dbReference type="ARBA" id="ARBA00022692"/>
    </source>
</evidence>
<feature type="transmembrane region" description="Helical" evidence="6">
    <location>
        <begin position="338"/>
        <end position="360"/>
    </location>
</feature>
<dbReference type="NCBIfam" id="TIGR04408">
    <property type="entry name" value="LptG_lptG"/>
    <property type="match status" value="1"/>
</dbReference>
<organism evidence="7 8">
    <name type="scientific">Aquicoccus porphyridii</name>
    <dbReference type="NCBI Taxonomy" id="1852029"/>
    <lineage>
        <taxon>Bacteria</taxon>
        <taxon>Pseudomonadati</taxon>
        <taxon>Pseudomonadota</taxon>
        <taxon>Alphaproteobacteria</taxon>
        <taxon>Rhodobacterales</taxon>
        <taxon>Paracoccaceae</taxon>
        <taxon>Aquicoccus</taxon>
    </lineage>
</organism>
<dbReference type="InterPro" id="IPR030923">
    <property type="entry name" value="LptG"/>
</dbReference>
<sequence length="365" mass="39410">MRLHLYFARKFAWIFTGLLFLFFLLQVLVDLIEQVRKLDHTDVGFAEVIGLTLLSAPGGLNTILPLVMILATVALFIGLARSSELVVVRAAGRSGLKTLIAPVLVAALIGGLAVSTFNPIVSATSKRYQELFQRHVSGGADVLSISSEGLWLRQGGPEGQTVIRATAANADASILYDLSFIIYAPEGGPQRRIEAREAQLADGAWRMRDAKSWPLASGLNPEATAESHAELRLPSTLTQDRIRDSFGRPDAISIWDLPAVIAQLEQAGFSPRRHAVWLQMELARPLFLVAMVLIGAAFTMRHQRGGGTGVAVLVSLLIGFSLYFIRNFGQILGENGQIPVMLAAWAPPVASVLLGLGLVLNTEDG</sequence>
<reference evidence="7 8" key="1">
    <citation type="submission" date="2019-07" db="EMBL/GenBank/DDBJ databases">
        <title>Aquicoccus porphyridii gen. nov., sp. nov., isolated from a small marine red alga, Porphyridium marinum.</title>
        <authorList>
            <person name="Liu L."/>
        </authorList>
    </citation>
    <scope>NUCLEOTIDE SEQUENCE [LARGE SCALE GENOMIC DNA]</scope>
    <source>
        <strain evidence="7 8">L1 8-17</strain>
    </source>
</reference>
<evidence type="ECO:0000256" key="5">
    <source>
        <dbReference type="ARBA" id="ARBA00023136"/>
    </source>
</evidence>
<feature type="transmembrane region" description="Helical" evidence="6">
    <location>
        <begin position="306"/>
        <end position="326"/>
    </location>
</feature>
<proteinExistence type="predicted"/>
<dbReference type="GO" id="GO:0055085">
    <property type="term" value="P:transmembrane transport"/>
    <property type="evidence" value="ECO:0007669"/>
    <property type="project" value="InterPro"/>
</dbReference>
<keyword evidence="4 6" id="KW-1133">Transmembrane helix</keyword>
<evidence type="ECO:0000256" key="1">
    <source>
        <dbReference type="ARBA" id="ARBA00004651"/>
    </source>
</evidence>
<evidence type="ECO:0000313" key="7">
    <source>
        <dbReference type="EMBL" id="KAA0914704.1"/>
    </source>
</evidence>
<keyword evidence="3 6" id="KW-0812">Transmembrane</keyword>
<evidence type="ECO:0000256" key="4">
    <source>
        <dbReference type="ARBA" id="ARBA00022989"/>
    </source>
</evidence>
<keyword evidence="2" id="KW-1003">Cell membrane</keyword>
<feature type="transmembrane region" description="Helical" evidence="6">
    <location>
        <begin position="99"/>
        <end position="121"/>
    </location>
</feature>
<dbReference type="RefSeq" id="WP_111366699.1">
    <property type="nucleotide sequence ID" value="NZ_VINQ01000008.1"/>
</dbReference>